<dbReference type="KEGG" id="lll:129787595"/>
<dbReference type="RefSeq" id="XP_055679287.1">
    <property type="nucleotide sequence ID" value="XM_055823312.1"/>
</dbReference>
<keyword evidence="5" id="KW-0479">Metal-binding</keyword>
<evidence type="ECO:0000256" key="1">
    <source>
        <dbReference type="ARBA" id="ARBA00001968"/>
    </source>
</evidence>
<dbReference type="GO" id="GO:0016787">
    <property type="term" value="F:hydrolase activity"/>
    <property type="evidence" value="ECO:0007669"/>
    <property type="project" value="UniProtKB-KW"/>
</dbReference>
<evidence type="ECO:0000259" key="8">
    <source>
        <dbReference type="Pfam" id="PF13359"/>
    </source>
</evidence>
<evidence type="ECO:0000256" key="6">
    <source>
        <dbReference type="ARBA" id="ARBA00022801"/>
    </source>
</evidence>
<dbReference type="PANTHER" id="PTHR22930">
    <property type="match status" value="1"/>
</dbReference>
<dbReference type="Pfam" id="PF13359">
    <property type="entry name" value="DDE_Tnp_4"/>
    <property type="match status" value="1"/>
</dbReference>
<dbReference type="GO" id="GO:0005634">
    <property type="term" value="C:nucleus"/>
    <property type="evidence" value="ECO:0007669"/>
    <property type="project" value="UniProtKB-SubCell"/>
</dbReference>
<dbReference type="InterPro" id="IPR027806">
    <property type="entry name" value="HARBI1_dom"/>
</dbReference>
<evidence type="ECO:0000256" key="5">
    <source>
        <dbReference type="ARBA" id="ARBA00022723"/>
    </source>
</evidence>
<proteinExistence type="inferred from homology"/>
<evidence type="ECO:0000256" key="4">
    <source>
        <dbReference type="ARBA" id="ARBA00022722"/>
    </source>
</evidence>
<keyword evidence="6" id="KW-0378">Hydrolase</keyword>
<dbReference type="GeneID" id="129787595"/>
<dbReference type="OrthoDB" id="7789363at2759"/>
<dbReference type="InterPro" id="IPR045249">
    <property type="entry name" value="HARBI1-like"/>
</dbReference>
<comment type="cofactor">
    <cofactor evidence="1">
        <name>a divalent metal cation</name>
        <dbReference type="ChEBI" id="CHEBI:60240"/>
    </cofactor>
</comment>
<comment type="subcellular location">
    <subcellularLocation>
        <location evidence="2">Nucleus</location>
    </subcellularLocation>
</comment>
<accession>A0A7G3AST4</accession>
<protein>
    <submittedName>
        <fullName evidence="9">Putative nuclease harbi1</fullName>
    </submittedName>
</protein>
<dbReference type="AlphaFoldDB" id="A0A7G3AST4"/>
<evidence type="ECO:0000256" key="7">
    <source>
        <dbReference type="ARBA" id="ARBA00023242"/>
    </source>
</evidence>
<dbReference type="GO" id="GO:0004518">
    <property type="term" value="F:nuclease activity"/>
    <property type="evidence" value="ECO:0007669"/>
    <property type="project" value="UniProtKB-KW"/>
</dbReference>
<comment type="similarity">
    <text evidence="3">Belongs to the HARBI1 family.</text>
</comment>
<dbReference type="PANTHER" id="PTHR22930:SF85">
    <property type="entry name" value="GH03217P-RELATED"/>
    <property type="match status" value="1"/>
</dbReference>
<name>A0A7G3AST4_LUTLO</name>
<evidence type="ECO:0000256" key="3">
    <source>
        <dbReference type="ARBA" id="ARBA00006958"/>
    </source>
</evidence>
<dbReference type="EMBL" id="GITU01006215">
    <property type="protein sequence ID" value="MBC1174918.1"/>
    <property type="molecule type" value="Transcribed_RNA"/>
</dbReference>
<keyword evidence="7" id="KW-0539">Nucleus</keyword>
<evidence type="ECO:0000256" key="2">
    <source>
        <dbReference type="ARBA" id="ARBA00004123"/>
    </source>
</evidence>
<organism evidence="9">
    <name type="scientific">Lutzomyia longipalpis</name>
    <name type="common">Sand fly</name>
    <dbReference type="NCBI Taxonomy" id="7200"/>
    <lineage>
        <taxon>Eukaryota</taxon>
        <taxon>Metazoa</taxon>
        <taxon>Ecdysozoa</taxon>
        <taxon>Arthropoda</taxon>
        <taxon>Hexapoda</taxon>
        <taxon>Insecta</taxon>
        <taxon>Pterygota</taxon>
        <taxon>Neoptera</taxon>
        <taxon>Endopterygota</taxon>
        <taxon>Diptera</taxon>
        <taxon>Nematocera</taxon>
        <taxon>Psychodoidea</taxon>
        <taxon>Psychodidae</taxon>
        <taxon>Lutzomyia</taxon>
        <taxon>Lutzomyia</taxon>
    </lineage>
</organism>
<dbReference type="VEuPathDB" id="VectorBase:LLONM1_000831"/>
<sequence length="409" mass="46206">MSAPELLQIFLMSERIRQLRMRAIIHQRISAAARQRAKRLTLIYLATVAREREAAASQGSQSLSSEINAFRGMEMPRLSEEEFLERFHISKGSFNFILDKLSFQLNRLKIIPVWKQVAVSLAVLASTESFKTIGEIFGIDRGTVSKVLLEFCYGVNLILQEEFMKFYPPTAETISKNREGFEALSGLPQAYGAVGLFRIIVKTIDKKMRSSMKILAAADHRNKFTYVEVGLSDERSDVFEKSLLKDYHKCNKLFYDMSRKLGEASVPIFLVGDSNFQLQPYLITPYHNTDLSPNEVYFNAVLRKSHKCVVDAFAQAKKRFPRLEKCKNVQADRVPLLMKTICILHNILIERNDLLNESPSDEESPRLAPIAIDEDGMGMRIRDEIASEIFSSCRLGGGGVGGRCSGSTL</sequence>
<dbReference type="GO" id="GO:0046872">
    <property type="term" value="F:metal ion binding"/>
    <property type="evidence" value="ECO:0007669"/>
    <property type="project" value="UniProtKB-KW"/>
</dbReference>
<reference evidence="9" key="1">
    <citation type="journal article" date="2020" name="BMC">
        <title>Leishmania infection induces a limited differential gene expression in the sand fly midgut.</title>
        <authorList>
            <person name="Coutinho-Abreu I.V."/>
            <person name="Serafim T.D."/>
            <person name="Meneses C."/>
            <person name="Kamhawi S."/>
            <person name="Oliveira F."/>
            <person name="Valenzuela J.G."/>
        </authorList>
    </citation>
    <scope>NUCLEOTIDE SEQUENCE</scope>
    <source>
        <strain evidence="9">Jacobina</strain>
        <tissue evidence="9">Midgut</tissue>
    </source>
</reference>
<feature type="domain" description="DDE Tnp4" evidence="8">
    <location>
        <begin position="206"/>
        <end position="346"/>
    </location>
</feature>
<evidence type="ECO:0000313" key="9">
    <source>
        <dbReference type="EMBL" id="MBC1174918.1"/>
    </source>
</evidence>
<keyword evidence="4" id="KW-0540">Nuclease</keyword>